<evidence type="ECO:0000313" key="1">
    <source>
        <dbReference type="EMBL" id="SDE37187.1"/>
    </source>
</evidence>
<dbReference type="Proteomes" id="UP000183812">
    <property type="component" value="Unassembled WGS sequence"/>
</dbReference>
<dbReference type="RefSeq" id="WP_074552490.1">
    <property type="nucleotide sequence ID" value="NZ_CP119563.1"/>
</dbReference>
<reference evidence="1 2" key="1">
    <citation type="submission" date="2016-10" db="EMBL/GenBank/DDBJ databases">
        <authorList>
            <person name="de Groot N.N."/>
        </authorList>
    </citation>
    <scope>NUCLEOTIDE SEQUENCE [LARGE SCALE GENOMIC DNA]</scope>
    <source>
        <strain evidence="2">DSM 938 / 37b4</strain>
    </source>
</reference>
<accession>A0A1G7CCY0</accession>
<dbReference type="OrthoDB" id="7686724at2"/>
<dbReference type="EMBL" id="FNAY01000001">
    <property type="protein sequence ID" value="SDE37187.1"/>
    <property type="molecule type" value="Genomic_DNA"/>
</dbReference>
<organism evidence="1 2">
    <name type="scientific">Rhodobacter capsulatus</name>
    <name type="common">Rhodopseudomonas capsulata</name>
    <dbReference type="NCBI Taxonomy" id="1061"/>
    <lineage>
        <taxon>Bacteria</taxon>
        <taxon>Pseudomonadati</taxon>
        <taxon>Pseudomonadota</taxon>
        <taxon>Alphaproteobacteria</taxon>
        <taxon>Rhodobacterales</taxon>
        <taxon>Rhodobacter group</taxon>
        <taxon>Rhodobacter</taxon>
    </lineage>
</organism>
<protein>
    <recommendedName>
        <fullName evidence="3">Tetratricopeptide repeat protein</fullName>
    </recommendedName>
</protein>
<dbReference type="SUPFAM" id="SSF48452">
    <property type="entry name" value="TPR-like"/>
    <property type="match status" value="1"/>
</dbReference>
<sequence length="454" mass="47388">MPAKDPVTADLIRRLDATEAPLPLVQALAQDFATGRFPDPELALNGLRAALAAAAETAALADENETLRAVAALNAAGDRTGAAALLDGATEEPLISAAARQDRICNAPEQAAARQIARLKAAAPAGGVFRATVDLLYEKLEAGEKAGDPFDMLLALELAKALYKRAKGGELGQAQTSLGNCHQIIGQFRPGRKHLDLAADLFTAAAKAVARTKQPENWAFSQHNLGGIHELIGLRHRDGAMLKKAIKAYSAVLEVFNSQAAPVEWANSTAARANVRAALGRMTGDAALIETALSDLDSVLEVLKQDDHPAEWASALATRALARRHLAEVTGEAAPLPAAIAEFEQADAVLTGLDAPAERARLQHNLGLTALALPEGAGLERAEQAFTAALALGRRDHADYRWAESLTGLGEVALLRGDTAAAKAHLTEAQAVLALDPASAALERCADLLAGIAG</sequence>
<dbReference type="InterPro" id="IPR011990">
    <property type="entry name" value="TPR-like_helical_dom_sf"/>
</dbReference>
<gene>
    <name evidence="1" type="ORF">SAMN04244550_00235</name>
</gene>
<name>A0A1G7CCY0_RHOCA</name>
<proteinExistence type="predicted"/>
<dbReference type="Gene3D" id="1.25.40.10">
    <property type="entry name" value="Tetratricopeptide repeat domain"/>
    <property type="match status" value="1"/>
</dbReference>
<evidence type="ECO:0000313" key="2">
    <source>
        <dbReference type="Proteomes" id="UP000183812"/>
    </source>
</evidence>
<evidence type="ECO:0008006" key="3">
    <source>
        <dbReference type="Google" id="ProtNLM"/>
    </source>
</evidence>
<dbReference type="AlphaFoldDB" id="A0A1G7CCY0"/>